<accession>A0AAV1SXL9</accession>
<comment type="caution">
    <text evidence="1">The sequence shown here is derived from an EMBL/GenBank/DDBJ whole genome shotgun (WGS) entry which is preliminary data.</text>
</comment>
<reference evidence="1" key="1">
    <citation type="submission" date="2024-01" db="EMBL/GenBank/DDBJ databases">
        <authorList>
            <person name="Webb A."/>
        </authorList>
    </citation>
    <scope>NUCLEOTIDE SEQUENCE</scope>
    <source>
        <strain evidence="1">Pm1</strain>
    </source>
</reference>
<gene>
    <name evidence="1" type="ORF">PM001_LOCUS154</name>
    <name evidence="2" type="ORF">PM001_LOCUS26793</name>
</gene>
<evidence type="ECO:0008006" key="4">
    <source>
        <dbReference type="Google" id="ProtNLM"/>
    </source>
</evidence>
<protein>
    <recommendedName>
        <fullName evidence="4">Polyketide synthase</fullName>
    </recommendedName>
</protein>
<evidence type="ECO:0000313" key="3">
    <source>
        <dbReference type="Proteomes" id="UP001162060"/>
    </source>
</evidence>
<name>A0AAV1SXL9_9STRA</name>
<dbReference type="EMBL" id="CAKLBY020000264">
    <property type="protein sequence ID" value="CAK7941643.1"/>
    <property type="molecule type" value="Genomic_DNA"/>
</dbReference>
<dbReference type="AlphaFoldDB" id="A0AAV1SXL9"/>
<evidence type="ECO:0000313" key="2">
    <source>
        <dbReference type="EMBL" id="CAK7941643.1"/>
    </source>
</evidence>
<organism evidence="1 3">
    <name type="scientific">Peronospora matthiolae</name>
    <dbReference type="NCBI Taxonomy" id="2874970"/>
    <lineage>
        <taxon>Eukaryota</taxon>
        <taxon>Sar</taxon>
        <taxon>Stramenopiles</taxon>
        <taxon>Oomycota</taxon>
        <taxon>Peronosporomycetes</taxon>
        <taxon>Peronosporales</taxon>
        <taxon>Peronosporaceae</taxon>
        <taxon>Peronospora</taxon>
    </lineage>
</organism>
<evidence type="ECO:0000313" key="1">
    <source>
        <dbReference type="EMBL" id="CAK7891292.1"/>
    </source>
</evidence>
<proteinExistence type="predicted"/>
<dbReference type="Proteomes" id="UP001162060">
    <property type="component" value="Unassembled WGS sequence"/>
</dbReference>
<sequence>MQTSERRSGSDLAHSANSLPLSAATAGLVPLTFLQARDETNLSRRVTFQSLQKVAAGLVK</sequence>
<dbReference type="EMBL" id="CAKLBY020000003">
    <property type="protein sequence ID" value="CAK7891292.1"/>
    <property type="molecule type" value="Genomic_DNA"/>
</dbReference>